<gene>
    <name evidence="1" type="ORF">QO033_02600</name>
</gene>
<sequence>MARNPTAAQRAALAAILATFEPQVRDAFLSAVYAARSRVSLQELISAYERGDLPAMLELLRMEQGSFWQLQEAIRQAGVAGGTNVAKTLPAGLKGSFSFNGQHPRAEQLLRELGAQLVQGMEQDTLEAARRVIVSALQEGRASRAVALDLTGRMATSGTLKGQRVGGMIGLTPDQADWVVNARLDLRALDRRYFTRKLRDRRYDPMVRKAIESGKPLSPAQVDKITGRYKDRLLAYRGQVVATHEVHAAQAAGRHEAYLQLSEGDNVAAVTKKWIHGHSKEPRRDHRQMDGTVIAFDQDFVMDDGARLRFPHDPRGGIKHSAGCNCTMFYRVVPKKD</sequence>
<evidence type="ECO:0000313" key="2">
    <source>
        <dbReference type="Proteomes" id="UP001243757"/>
    </source>
</evidence>
<proteinExistence type="predicted"/>
<organism evidence="1 2">
    <name type="scientific">Pseudodonghicola flavimaris</name>
    <dbReference type="NCBI Taxonomy" id="3050036"/>
    <lineage>
        <taxon>Bacteria</taxon>
        <taxon>Pseudomonadati</taxon>
        <taxon>Pseudomonadota</taxon>
        <taxon>Alphaproteobacteria</taxon>
        <taxon>Rhodobacterales</taxon>
        <taxon>Paracoccaceae</taxon>
        <taxon>Pseudodonghicola</taxon>
    </lineage>
</organism>
<keyword evidence="2" id="KW-1185">Reference proteome</keyword>
<dbReference type="EMBL" id="JASNJD010000001">
    <property type="protein sequence ID" value="MDK3016547.1"/>
    <property type="molecule type" value="Genomic_DNA"/>
</dbReference>
<evidence type="ECO:0000313" key="1">
    <source>
        <dbReference type="EMBL" id="MDK3016547.1"/>
    </source>
</evidence>
<evidence type="ECO:0008006" key="3">
    <source>
        <dbReference type="Google" id="ProtNLM"/>
    </source>
</evidence>
<name>A0ABT7EW35_9RHOB</name>
<accession>A0ABT7EW35</accession>
<protein>
    <recommendedName>
        <fullName evidence="3">Phage head morphogenesis domain-containing protein</fullName>
    </recommendedName>
</protein>
<comment type="caution">
    <text evidence="1">The sequence shown here is derived from an EMBL/GenBank/DDBJ whole genome shotgun (WGS) entry which is preliminary data.</text>
</comment>
<reference evidence="1 2" key="1">
    <citation type="submission" date="2023-05" db="EMBL/GenBank/DDBJ databases">
        <title>Pseudodonghicola sp. nov.</title>
        <authorList>
            <person name="Huang J."/>
        </authorList>
    </citation>
    <scope>NUCLEOTIDE SEQUENCE [LARGE SCALE GENOMIC DNA]</scope>
    <source>
        <strain evidence="1 2">IC7</strain>
    </source>
</reference>
<dbReference type="RefSeq" id="WP_284479357.1">
    <property type="nucleotide sequence ID" value="NZ_JASNJD010000001.1"/>
</dbReference>
<dbReference type="Proteomes" id="UP001243757">
    <property type="component" value="Unassembled WGS sequence"/>
</dbReference>